<gene>
    <name evidence="3" type="ORF">BECKMB1821G_GA0114241_100361</name>
    <name evidence="5" type="ORF">BECKMB1821H_GA0114242_100627</name>
    <name evidence="4" type="ORF">BECKMB1821I_GA0114274_100147</name>
</gene>
<evidence type="ECO:0000256" key="1">
    <source>
        <dbReference type="SAM" id="MobiDB-lite"/>
    </source>
</evidence>
<dbReference type="EMBL" id="CAADFQ010000001">
    <property type="protein sequence ID" value="VFK26578.1"/>
    <property type="molecule type" value="Genomic_DNA"/>
</dbReference>
<organism evidence="3">
    <name type="scientific">Candidatus Kentrum sp. MB</name>
    <dbReference type="NCBI Taxonomy" id="2138164"/>
    <lineage>
        <taxon>Bacteria</taxon>
        <taxon>Pseudomonadati</taxon>
        <taxon>Pseudomonadota</taxon>
        <taxon>Gammaproteobacteria</taxon>
        <taxon>Candidatus Kentrum</taxon>
    </lineage>
</organism>
<dbReference type="PANTHER" id="PTHR34404:SF2">
    <property type="entry name" value="CONSERVED SERINE RICH PROTEIN"/>
    <property type="match status" value="1"/>
</dbReference>
<protein>
    <submittedName>
        <fullName evidence="3">Putative regulatory protein, FmdB family</fullName>
    </submittedName>
</protein>
<dbReference type="NCBIfam" id="TIGR02605">
    <property type="entry name" value="CxxC_CxxC_SSSS"/>
    <property type="match status" value="1"/>
</dbReference>
<proteinExistence type="predicted"/>
<dbReference type="SMART" id="SM00834">
    <property type="entry name" value="CxxC_CXXC_SSSS"/>
    <property type="match status" value="1"/>
</dbReference>
<dbReference type="PANTHER" id="PTHR34404">
    <property type="entry name" value="REGULATORY PROTEIN, FMDB FAMILY"/>
    <property type="match status" value="1"/>
</dbReference>
<dbReference type="InterPro" id="IPR013429">
    <property type="entry name" value="Regulatory_FmdB_Zinc_ribbon"/>
</dbReference>
<sequence length="101" mass="11694">MPIYEYECSQCAHRVEVIQKMSEPPLLDCPECKEPSLRKLVSAASFRLKGTGWYETDFKNKDKSKPTTKEKEKKPKEDKKETKDTSTPENKPKESKKPDTD</sequence>
<evidence type="ECO:0000313" key="3">
    <source>
        <dbReference type="EMBL" id="VFK22984.1"/>
    </source>
</evidence>
<feature type="domain" description="Putative regulatory protein FmdB zinc ribbon" evidence="2">
    <location>
        <begin position="1"/>
        <end position="42"/>
    </location>
</feature>
<accession>A0A450X103</accession>
<dbReference type="EMBL" id="CAADFO010000003">
    <property type="protein sequence ID" value="VFK22984.1"/>
    <property type="molecule type" value="Genomic_DNA"/>
</dbReference>
<dbReference type="Pfam" id="PF09723">
    <property type="entry name" value="Zn_ribbon_8"/>
    <property type="match status" value="1"/>
</dbReference>
<evidence type="ECO:0000259" key="2">
    <source>
        <dbReference type="SMART" id="SM00834"/>
    </source>
</evidence>
<evidence type="ECO:0000313" key="4">
    <source>
        <dbReference type="EMBL" id="VFK26578.1"/>
    </source>
</evidence>
<feature type="region of interest" description="Disordered" evidence="1">
    <location>
        <begin position="56"/>
        <end position="101"/>
    </location>
</feature>
<reference evidence="3" key="1">
    <citation type="submission" date="2019-02" db="EMBL/GenBank/DDBJ databases">
        <authorList>
            <person name="Gruber-Vodicka R. H."/>
            <person name="Seah K. B. B."/>
        </authorList>
    </citation>
    <scope>NUCLEOTIDE SEQUENCE</scope>
    <source>
        <strain evidence="3">BECK_BZ197</strain>
        <strain evidence="5">BECK_BZ198</strain>
        <strain evidence="4">BECK_BZ199</strain>
    </source>
</reference>
<dbReference type="EMBL" id="CAADGH010000006">
    <property type="protein sequence ID" value="VFK74536.1"/>
    <property type="molecule type" value="Genomic_DNA"/>
</dbReference>
<evidence type="ECO:0000313" key="5">
    <source>
        <dbReference type="EMBL" id="VFK74536.1"/>
    </source>
</evidence>
<dbReference type="AlphaFoldDB" id="A0A450X103"/>
<name>A0A450X103_9GAMM</name>